<gene>
    <name evidence="3" type="ORF">KUDE01_021557</name>
</gene>
<dbReference type="PROSITE" id="PS51531">
    <property type="entry name" value="FV_PR"/>
    <property type="match status" value="1"/>
</dbReference>
<evidence type="ECO:0000259" key="1">
    <source>
        <dbReference type="PROSITE" id="PS50060"/>
    </source>
</evidence>
<proteinExistence type="predicted"/>
<dbReference type="InterPro" id="IPR001641">
    <property type="entry name" value="Spumavirus_A9"/>
</dbReference>
<evidence type="ECO:0000313" key="3">
    <source>
        <dbReference type="EMBL" id="KAK1896109.1"/>
    </source>
</evidence>
<comment type="caution">
    <text evidence="3">The sequence shown here is derived from an EMBL/GenBank/DDBJ whole genome shotgun (WGS) entry which is preliminary data.</text>
</comment>
<feature type="domain" description="Peptidase A9" evidence="2">
    <location>
        <begin position="1"/>
        <end position="14"/>
    </location>
</feature>
<protein>
    <submittedName>
        <fullName evidence="3">Receptor-type tyrosine-protein phosphatase U</fullName>
    </submittedName>
</protein>
<sequence length="170" mass="19004">MLEKYNSLLERWETACLVLSTAAGCTFEEDSDPSLCDFTQGEEDDFDWLLFRTYSSPYASPDLLRGSGDMAEKTFRRAWPSEEHFQVVTANDCWGFSTRSCLTAFAQILISDDGSEDDGTRCKLLPHKRNGGEAAPFVFGCFLFEVAGTVCDAQLDAPYSSAKHSHKQLR</sequence>
<evidence type="ECO:0000259" key="2">
    <source>
        <dbReference type="PROSITE" id="PS51531"/>
    </source>
</evidence>
<feature type="non-terminal residue" evidence="3">
    <location>
        <position position="170"/>
    </location>
</feature>
<dbReference type="PROSITE" id="PS51257">
    <property type="entry name" value="PROKAR_LIPOPROTEIN"/>
    <property type="match status" value="1"/>
</dbReference>
<reference evidence="3" key="1">
    <citation type="submission" date="2023-04" db="EMBL/GenBank/DDBJ databases">
        <title>Chromosome-level genome of Chaenocephalus aceratus.</title>
        <authorList>
            <person name="Park H."/>
        </authorList>
    </citation>
    <scope>NUCLEOTIDE SEQUENCE</scope>
    <source>
        <strain evidence="3">DE</strain>
        <tissue evidence="3">Muscle</tissue>
    </source>
</reference>
<name>A0AAD9C7M5_DISEL</name>
<keyword evidence="3" id="KW-0675">Receptor</keyword>
<dbReference type="GO" id="GO:0006508">
    <property type="term" value="P:proteolysis"/>
    <property type="evidence" value="ECO:0007669"/>
    <property type="project" value="InterPro"/>
</dbReference>
<feature type="domain" description="MAM" evidence="1">
    <location>
        <begin position="23"/>
        <end position="48"/>
    </location>
</feature>
<dbReference type="AlphaFoldDB" id="A0AAD9C7M5"/>
<dbReference type="GO" id="GO:0016020">
    <property type="term" value="C:membrane"/>
    <property type="evidence" value="ECO:0007669"/>
    <property type="project" value="InterPro"/>
</dbReference>
<keyword evidence="4" id="KW-1185">Reference proteome</keyword>
<accession>A0AAD9C7M5</accession>
<dbReference type="Proteomes" id="UP001228049">
    <property type="component" value="Unassembled WGS sequence"/>
</dbReference>
<organism evidence="3 4">
    <name type="scientific">Dissostichus eleginoides</name>
    <name type="common">Patagonian toothfish</name>
    <name type="synonym">Dissostichus amissus</name>
    <dbReference type="NCBI Taxonomy" id="100907"/>
    <lineage>
        <taxon>Eukaryota</taxon>
        <taxon>Metazoa</taxon>
        <taxon>Chordata</taxon>
        <taxon>Craniata</taxon>
        <taxon>Vertebrata</taxon>
        <taxon>Euteleostomi</taxon>
        <taxon>Actinopterygii</taxon>
        <taxon>Neopterygii</taxon>
        <taxon>Teleostei</taxon>
        <taxon>Neoteleostei</taxon>
        <taxon>Acanthomorphata</taxon>
        <taxon>Eupercaria</taxon>
        <taxon>Perciformes</taxon>
        <taxon>Notothenioidei</taxon>
        <taxon>Nototheniidae</taxon>
        <taxon>Dissostichus</taxon>
    </lineage>
</organism>
<dbReference type="EMBL" id="JASDAP010000010">
    <property type="protein sequence ID" value="KAK1896109.1"/>
    <property type="molecule type" value="Genomic_DNA"/>
</dbReference>
<dbReference type="PROSITE" id="PS50060">
    <property type="entry name" value="MAM_2"/>
    <property type="match status" value="1"/>
</dbReference>
<dbReference type="GO" id="GO:0004190">
    <property type="term" value="F:aspartic-type endopeptidase activity"/>
    <property type="evidence" value="ECO:0007669"/>
    <property type="project" value="InterPro"/>
</dbReference>
<evidence type="ECO:0000313" key="4">
    <source>
        <dbReference type="Proteomes" id="UP001228049"/>
    </source>
</evidence>
<dbReference type="InterPro" id="IPR000998">
    <property type="entry name" value="MAM_dom"/>
</dbReference>